<dbReference type="AlphaFoldDB" id="A0A8W8KZ28"/>
<dbReference type="Gene3D" id="1.25.40.20">
    <property type="entry name" value="Ankyrin repeat-containing domain"/>
    <property type="match status" value="1"/>
</dbReference>
<dbReference type="OMA" id="AIVNNDM"/>
<dbReference type="SUPFAM" id="SSF48403">
    <property type="entry name" value="Ankyrin repeat"/>
    <property type="match status" value="1"/>
</dbReference>
<keyword evidence="5" id="KW-1185">Reference proteome</keyword>
<proteinExistence type="predicted"/>
<evidence type="ECO:0000256" key="1">
    <source>
        <dbReference type="ARBA" id="ARBA00022737"/>
    </source>
</evidence>
<dbReference type="InterPro" id="IPR036770">
    <property type="entry name" value="Ankyrin_rpt-contain_sf"/>
</dbReference>
<sequence length="210" mass="23085">MKTSISTPSLQQAVVTGDIATLQKCFRSRVDTNMFDDNGEPLLFTAIVNNDMETLVLLLSNSDVNLASEDGRTALMIAVEMNDMSMVKKLIKSGARVDSKDNSGKTPLLLALENGKFNIAEYLIKHGSDVNEVDHLGQSALFFVANADCSGSSKIVKTLICCGYVLKDCDSWLCPDNFTGNKTKESKYRNLIHKLKVSFKTMSNSKNMIL</sequence>
<accession>A0A8W8KZ28</accession>
<dbReference type="PANTHER" id="PTHR24173">
    <property type="entry name" value="ANKYRIN REPEAT CONTAINING"/>
    <property type="match status" value="1"/>
</dbReference>
<dbReference type="PANTHER" id="PTHR24173:SF74">
    <property type="entry name" value="ANKYRIN REPEAT DOMAIN-CONTAINING PROTEIN 16"/>
    <property type="match status" value="1"/>
</dbReference>
<evidence type="ECO:0000256" key="3">
    <source>
        <dbReference type="PROSITE-ProRule" id="PRU00023"/>
    </source>
</evidence>
<evidence type="ECO:0000313" key="5">
    <source>
        <dbReference type="Proteomes" id="UP000005408"/>
    </source>
</evidence>
<dbReference type="OrthoDB" id="6137615at2759"/>
<dbReference type="SMART" id="SM00248">
    <property type="entry name" value="ANK"/>
    <property type="match status" value="4"/>
</dbReference>
<dbReference type="EnsemblMetazoa" id="G25908.1">
    <property type="protein sequence ID" value="G25908.1:cds"/>
    <property type="gene ID" value="G25908"/>
</dbReference>
<protein>
    <submittedName>
        <fullName evidence="4">Uncharacterized protein</fullName>
    </submittedName>
</protein>
<dbReference type="EnsemblMetazoa" id="G25908.3">
    <property type="protein sequence ID" value="G25908.3:cds"/>
    <property type="gene ID" value="G25908"/>
</dbReference>
<reference evidence="4" key="1">
    <citation type="submission" date="2022-08" db="UniProtKB">
        <authorList>
            <consortium name="EnsemblMetazoa"/>
        </authorList>
    </citation>
    <scope>IDENTIFICATION</scope>
    <source>
        <strain evidence="4">05x7-T-G4-1.051#20</strain>
    </source>
</reference>
<dbReference type="PROSITE" id="PS50297">
    <property type="entry name" value="ANK_REP_REGION"/>
    <property type="match status" value="2"/>
</dbReference>
<feature type="repeat" description="ANK" evidence="3">
    <location>
        <begin position="70"/>
        <end position="102"/>
    </location>
</feature>
<name>A0A8W8KZ28_MAGGI</name>
<dbReference type="InterPro" id="IPR002110">
    <property type="entry name" value="Ankyrin_rpt"/>
</dbReference>
<dbReference type="Proteomes" id="UP000005408">
    <property type="component" value="Unassembled WGS sequence"/>
</dbReference>
<keyword evidence="1" id="KW-0677">Repeat</keyword>
<dbReference type="Pfam" id="PF12796">
    <property type="entry name" value="Ank_2"/>
    <property type="match status" value="1"/>
</dbReference>
<evidence type="ECO:0000256" key="2">
    <source>
        <dbReference type="ARBA" id="ARBA00023043"/>
    </source>
</evidence>
<keyword evidence="2 3" id="KW-0040">ANK repeat</keyword>
<feature type="repeat" description="ANK" evidence="3">
    <location>
        <begin position="103"/>
        <end position="135"/>
    </location>
</feature>
<dbReference type="PROSITE" id="PS50088">
    <property type="entry name" value="ANK_REPEAT"/>
    <property type="match status" value="2"/>
</dbReference>
<evidence type="ECO:0000313" key="4">
    <source>
        <dbReference type="EnsemblMetazoa" id="G25908.3:cds"/>
    </source>
</evidence>
<organism evidence="4 5">
    <name type="scientific">Magallana gigas</name>
    <name type="common">Pacific oyster</name>
    <name type="synonym">Crassostrea gigas</name>
    <dbReference type="NCBI Taxonomy" id="29159"/>
    <lineage>
        <taxon>Eukaryota</taxon>
        <taxon>Metazoa</taxon>
        <taxon>Spiralia</taxon>
        <taxon>Lophotrochozoa</taxon>
        <taxon>Mollusca</taxon>
        <taxon>Bivalvia</taxon>
        <taxon>Autobranchia</taxon>
        <taxon>Pteriomorphia</taxon>
        <taxon>Ostreida</taxon>
        <taxon>Ostreoidea</taxon>
        <taxon>Ostreidae</taxon>
        <taxon>Magallana</taxon>
    </lineage>
</organism>